<protein>
    <recommendedName>
        <fullName evidence="4">Granulins domain-containing protein</fullName>
    </recommendedName>
</protein>
<keyword evidence="2" id="KW-1185">Reference proteome</keyword>
<reference evidence="2" key="1">
    <citation type="journal article" date="2021" name="Nat. Commun.">
        <title>Genomic analyses provide insights into spinach domestication and the genetic basis of agronomic traits.</title>
        <authorList>
            <person name="Cai X."/>
            <person name="Sun X."/>
            <person name="Xu C."/>
            <person name="Sun H."/>
            <person name="Wang X."/>
            <person name="Ge C."/>
            <person name="Zhang Z."/>
            <person name="Wang Q."/>
            <person name="Fei Z."/>
            <person name="Jiao C."/>
            <person name="Wang Q."/>
        </authorList>
    </citation>
    <scope>NUCLEOTIDE SEQUENCE [LARGE SCALE GENOMIC DNA]</scope>
    <source>
        <strain evidence="2">cv. Varoflay</strain>
    </source>
</reference>
<organism evidence="2 3">
    <name type="scientific">Spinacia oleracea</name>
    <name type="common">Spinach</name>
    <dbReference type="NCBI Taxonomy" id="3562"/>
    <lineage>
        <taxon>Eukaryota</taxon>
        <taxon>Viridiplantae</taxon>
        <taxon>Streptophyta</taxon>
        <taxon>Embryophyta</taxon>
        <taxon>Tracheophyta</taxon>
        <taxon>Spermatophyta</taxon>
        <taxon>Magnoliopsida</taxon>
        <taxon>eudicotyledons</taxon>
        <taxon>Gunneridae</taxon>
        <taxon>Pentapetalae</taxon>
        <taxon>Caryophyllales</taxon>
        <taxon>Chenopodiaceae</taxon>
        <taxon>Chenopodioideae</taxon>
        <taxon>Anserineae</taxon>
        <taxon>Spinacia</taxon>
    </lineage>
</organism>
<dbReference type="AlphaFoldDB" id="A0A9R0IWH5"/>
<dbReference type="RefSeq" id="XP_021856829.1">
    <property type="nucleotide sequence ID" value="XM_022001137.2"/>
</dbReference>
<keyword evidence="1" id="KW-0732">Signal</keyword>
<gene>
    <name evidence="3" type="primary">LOC110796102</name>
</gene>
<accession>A0A9R0IWH5</accession>
<proteinExistence type="predicted"/>
<sequence>MEGKRHKMNLFKILVCFALVQLMYSGEMAESCSLGGDGCGVFEWCCSGYSCTDTLHGGVCKSDKCVTAGMVCDVSSGGSHHCCGRLICDYDVQICIHESE</sequence>
<dbReference type="Proteomes" id="UP000813463">
    <property type="component" value="Chromosome 4"/>
</dbReference>
<reference evidence="3" key="2">
    <citation type="submission" date="2025-08" db="UniProtKB">
        <authorList>
            <consortium name="RefSeq"/>
        </authorList>
    </citation>
    <scope>IDENTIFICATION</scope>
    <source>
        <tissue evidence="3">Leaf</tissue>
    </source>
</reference>
<evidence type="ECO:0000256" key="1">
    <source>
        <dbReference type="SAM" id="SignalP"/>
    </source>
</evidence>
<feature type="chain" id="PRO_5040380972" description="Granulins domain-containing protein" evidence="1">
    <location>
        <begin position="26"/>
        <end position="100"/>
    </location>
</feature>
<name>A0A9R0IWH5_SPIOL</name>
<evidence type="ECO:0008006" key="4">
    <source>
        <dbReference type="Google" id="ProtNLM"/>
    </source>
</evidence>
<dbReference type="GeneID" id="110796102"/>
<dbReference type="KEGG" id="soe:110796102"/>
<feature type="signal peptide" evidence="1">
    <location>
        <begin position="1"/>
        <end position="25"/>
    </location>
</feature>
<evidence type="ECO:0000313" key="3">
    <source>
        <dbReference type="RefSeq" id="XP_021856829.1"/>
    </source>
</evidence>
<evidence type="ECO:0000313" key="2">
    <source>
        <dbReference type="Proteomes" id="UP000813463"/>
    </source>
</evidence>